<feature type="domain" description="LUD" evidence="1">
    <location>
        <begin position="53"/>
        <end position="229"/>
    </location>
</feature>
<dbReference type="Pfam" id="PF02589">
    <property type="entry name" value="LUD_dom"/>
    <property type="match status" value="1"/>
</dbReference>
<gene>
    <name evidence="2" type="ORF">ACFSUE_03790</name>
</gene>
<evidence type="ECO:0000259" key="1">
    <source>
        <dbReference type="Pfam" id="PF02589"/>
    </source>
</evidence>
<evidence type="ECO:0000313" key="3">
    <source>
        <dbReference type="Proteomes" id="UP001597399"/>
    </source>
</evidence>
<reference evidence="3" key="1">
    <citation type="journal article" date="2019" name="Int. J. Syst. Evol. Microbiol.">
        <title>The Global Catalogue of Microorganisms (GCM) 10K type strain sequencing project: providing services to taxonomists for standard genome sequencing and annotation.</title>
        <authorList>
            <consortium name="The Broad Institute Genomics Platform"/>
            <consortium name="The Broad Institute Genome Sequencing Center for Infectious Disease"/>
            <person name="Wu L."/>
            <person name="Ma J."/>
        </authorList>
    </citation>
    <scope>NUCLEOTIDE SEQUENCE [LARGE SCALE GENOMIC DNA]</scope>
    <source>
        <strain evidence="3">TISTR 2466</strain>
    </source>
</reference>
<dbReference type="PANTHER" id="PTHR43682">
    <property type="entry name" value="LACTATE UTILIZATION PROTEIN C"/>
    <property type="match status" value="1"/>
</dbReference>
<organism evidence="2 3">
    <name type="scientific">Sporolactobacillus shoreicorticis</name>
    <dbReference type="NCBI Taxonomy" id="1923877"/>
    <lineage>
        <taxon>Bacteria</taxon>
        <taxon>Bacillati</taxon>
        <taxon>Bacillota</taxon>
        <taxon>Bacilli</taxon>
        <taxon>Bacillales</taxon>
        <taxon>Sporolactobacillaceae</taxon>
        <taxon>Sporolactobacillus</taxon>
    </lineage>
</organism>
<dbReference type="SUPFAM" id="SSF100950">
    <property type="entry name" value="NagB/RpiA/CoA transferase-like"/>
    <property type="match status" value="1"/>
</dbReference>
<accession>A0ABW5S166</accession>
<dbReference type="Proteomes" id="UP001597399">
    <property type="component" value="Unassembled WGS sequence"/>
</dbReference>
<dbReference type="InterPro" id="IPR024185">
    <property type="entry name" value="FTHF_cligase-like_sf"/>
</dbReference>
<sequence>MNGTIENRDSFLEKIAGKLNRTPGEAPELPIWAHKPQERVYNDYSEEQLTVMMKKACEPIHTSVYETTLDGLAKQLVQLIDKYGAGKIVATKDERFEAFGLSNVLDSYQVYTWNYKEGRKNIDKAAEATIGLSICDVMLAESATAGLFNDKDKARSVSLLPETSVVIVPKSCIVPRMTQAMQLIENKVEHGEEVSSYINFISGPSNSADIEMRLVVGVHGPIKVAYIIVSDV</sequence>
<name>A0ABW5S166_9BACL</name>
<evidence type="ECO:0000313" key="2">
    <source>
        <dbReference type="EMBL" id="MFD2692752.1"/>
    </source>
</evidence>
<dbReference type="PANTHER" id="PTHR43682:SF1">
    <property type="entry name" value="LACTATE UTILIZATION PROTEIN C"/>
    <property type="match status" value="1"/>
</dbReference>
<dbReference type="EMBL" id="JBHUMQ010000010">
    <property type="protein sequence ID" value="MFD2692752.1"/>
    <property type="molecule type" value="Genomic_DNA"/>
</dbReference>
<protein>
    <submittedName>
        <fullName evidence="2">Lactate utilization protein C</fullName>
    </submittedName>
</protein>
<proteinExistence type="predicted"/>
<keyword evidence="3" id="KW-1185">Reference proteome</keyword>
<comment type="caution">
    <text evidence="2">The sequence shown here is derived from an EMBL/GenBank/DDBJ whole genome shotgun (WGS) entry which is preliminary data.</text>
</comment>
<dbReference type="Gene3D" id="3.40.50.10420">
    <property type="entry name" value="NagB/RpiA/CoA transferase-like"/>
    <property type="match status" value="1"/>
</dbReference>
<dbReference type="RefSeq" id="WP_253062914.1">
    <property type="nucleotide sequence ID" value="NZ_JAMXWM010000016.1"/>
</dbReference>
<dbReference type="InterPro" id="IPR037171">
    <property type="entry name" value="NagB/RpiA_transferase-like"/>
</dbReference>
<dbReference type="InterPro" id="IPR003741">
    <property type="entry name" value="LUD_dom"/>
</dbReference>